<dbReference type="OrthoDB" id="6238689at2"/>
<evidence type="ECO:0008006" key="4">
    <source>
        <dbReference type="Google" id="ProtNLM"/>
    </source>
</evidence>
<proteinExistence type="predicted"/>
<feature type="signal peptide" evidence="1">
    <location>
        <begin position="1"/>
        <end position="31"/>
    </location>
</feature>
<keyword evidence="3" id="KW-1185">Reference proteome</keyword>
<dbReference type="EMBL" id="PIQG01000002">
    <property type="protein sequence ID" value="RUO78264.1"/>
    <property type="molecule type" value="Genomic_DNA"/>
</dbReference>
<gene>
    <name evidence="2" type="ORF">CWI83_04320</name>
</gene>
<reference evidence="2 3" key="1">
    <citation type="journal article" date="2011" name="Front. Microbiol.">
        <title>Genomic signatures of strain selection and enhancement in Bacillus atrophaeus var. globigii, a historical biowarfare simulant.</title>
        <authorList>
            <person name="Gibbons H.S."/>
            <person name="Broomall S.M."/>
            <person name="McNew L.A."/>
            <person name="Daligault H."/>
            <person name="Chapman C."/>
            <person name="Bruce D."/>
            <person name="Karavis M."/>
            <person name="Krepps M."/>
            <person name="McGregor P.A."/>
            <person name="Hong C."/>
            <person name="Park K.H."/>
            <person name="Akmal A."/>
            <person name="Feldman A."/>
            <person name="Lin J.S."/>
            <person name="Chang W.E."/>
            <person name="Higgs B.W."/>
            <person name="Demirev P."/>
            <person name="Lindquist J."/>
            <person name="Liem A."/>
            <person name="Fochler E."/>
            <person name="Read T.D."/>
            <person name="Tapia R."/>
            <person name="Johnson S."/>
            <person name="Bishop-Lilly K.A."/>
            <person name="Detter C."/>
            <person name="Han C."/>
            <person name="Sozhamannan S."/>
            <person name="Rosenzweig C.N."/>
            <person name="Skowronski E.W."/>
        </authorList>
    </citation>
    <scope>NUCLEOTIDE SEQUENCE [LARGE SCALE GENOMIC DNA]</scope>
    <source>
        <strain evidence="2 3">PIT1</strain>
    </source>
</reference>
<accession>A0A432ZK48</accession>
<protein>
    <recommendedName>
        <fullName evidence="4">Toxin co-regulated pilus biosynthesis protein Q C-terminal domain-containing protein</fullName>
    </recommendedName>
</protein>
<name>A0A432ZK48_9GAMM</name>
<organism evidence="2 3">
    <name type="scientific">Pseudidiomarina taiwanensis</name>
    <dbReference type="NCBI Taxonomy" id="337250"/>
    <lineage>
        <taxon>Bacteria</taxon>
        <taxon>Pseudomonadati</taxon>
        <taxon>Pseudomonadota</taxon>
        <taxon>Gammaproteobacteria</taxon>
        <taxon>Alteromonadales</taxon>
        <taxon>Idiomarinaceae</taxon>
        <taxon>Pseudidiomarina</taxon>
    </lineage>
</organism>
<evidence type="ECO:0000256" key="1">
    <source>
        <dbReference type="SAM" id="SignalP"/>
    </source>
</evidence>
<sequence>MVLKPTQGLTQVLVGVSSGLFLSLMSAPLQAQQCAPFAIAAAWQTLAASTPTPLSESKPAVSAELNQGLLQPQVEQLIRAHLEVDWIDWQISPHHRWPADMRLDAPSWGELLQRLLKPYGIQLTIYANRSARLSYRGAQS</sequence>
<dbReference type="Proteomes" id="UP000288279">
    <property type="component" value="Unassembled WGS sequence"/>
</dbReference>
<comment type="caution">
    <text evidence="2">The sequence shown here is derived from an EMBL/GenBank/DDBJ whole genome shotgun (WGS) entry which is preliminary data.</text>
</comment>
<dbReference type="AlphaFoldDB" id="A0A432ZK48"/>
<evidence type="ECO:0000313" key="3">
    <source>
        <dbReference type="Proteomes" id="UP000288279"/>
    </source>
</evidence>
<dbReference type="RefSeq" id="WP_126826242.1">
    <property type="nucleotide sequence ID" value="NZ_PIQG01000002.1"/>
</dbReference>
<keyword evidence="1" id="KW-0732">Signal</keyword>
<evidence type="ECO:0000313" key="2">
    <source>
        <dbReference type="EMBL" id="RUO78264.1"/>
    </source>
</evidence>
<feature type="chain" id="PRO_5019112730" description="Toxin co-regulated pilus biosynthesis protein Q C-terminal domain-containing protein" evidence="1">
    <location>
        <begin position="32"/>
        <end position="140"/>
    </location>
</feature>